<dbReference type="InterPro" id="IPR020633">
    <property type="entry name" value="Thymidine_kinase_CS"/>
</dbReference>
<dbReference type="GO" id="GO:0046104">
    <property type="term" value="P:thymidine metabolic process"/>
    <property type="evidence" value="ECO:0007669"/>
    <property type="project" value="TreeGrafter"/>
</dbReference>
<evidence type="ECO:0000256" key="4">
    <source>
        <dbReference type="ARBA" id="ARBA00022679"/>
    </source>
</evidence>
<dbReference type="PANTHER" id="PTHR11441">
    <property type="entry name" value="THYMIDINE KINASE"/>
    <property type="match status" value="1"/>
</dbReference>
<evidence type="ECO:0000256" key="2">
    <source>
        <dbReference type="ARBA" id="ARBA00012118"/>
    </source>
</evidence>
<evidence type="ECO:0000256" key="1">
    <source>
        <dbReference type="ARBA" id="ARBA00007587"/>
    </source>
</evidence>
<dbReference type="SUPFAM" id="SSF57716">
    <property type="entry name" value="Glucocorticoid receptor-like (DNA-binding domain)"/>
    <property type="match status" value="1"/>
</dbReference>
<dbReference type="GO" id="GO:0071897">
    <property type="term" value="P:DNA biosynthetic process"/>
    <property type="evidence" value="ECO:0007669"/>
    <property type="project" value="UniProtKB-KW"/>
</dbReference>
<evidence type="ECO:0000313" key="9">
    <source>
        <dbReference type="EMBL" id="QHT94996.1"/>
    </source>
</evidence>
<evidence type="ECO:0000256" key="5">
    <source>
        <dbReference type="ARBA" id="ARBA00022741"/>
    </source>
</evidence>
<proteinExistence type="inferred from homology"/>
<dbReference type="Gene3D" id="3.40.50.300">
    <property type="entry name" value="P-loop containing nucleotide triphosphate hydrolases"/>
    <property type="match status" value="1"/>
</dbReference>
<evidence type="ECO:0000256" key="6">
    <source>
        <dbReference type="ARBA" id="ARBA00022777"/>
    </source>
</evidence>
<dbReference type="Gene3D" id="3.30.60.20">
    <property type="match status" value="1"/>
</dbReference>
<dbReference type="EMBL" id="MN740680">
    <property type="protein sequence ID" value="QHS80437.1"/>
    <property type="molecule type" value="Genomic_DNA"/>
</dbReference>
<dbReference type="AlphaFoldDB" id="A0A6C0AKS7"/>
<dbReference type="PIRSF" id="PIRSF035805">
    <property type="entry name" value="TK_cell"/>
    <property type="match status" value="1"/>
</dbReference>
<keyword evidence="7" id="KW-0067">ATP-binding</keyword>
<dbReference type="PANTHER" id="PTHR11441:SF0">
    <property type="entry name" value="THYMIDINE KINASE, CYTOSOLIC"/>
    <property type="match status" value="1"/>
</dbReference>
<accession>A0A6C0AKS7</accession>
<sequence length="208" mass="23777">MELLKKNAEMHGYVKVILGPMFSGKTTELMRIYHRYTAADIPCCVINNSLDKDRWNDNNEMSNHNGLKVPCMYLSATNLAETISLVTKYDIFLINEGQFFTNLYSVVNILSNLYKKKVYISGLDGDFKRRKFGSILDVIPLCDDIVKLKAICKKCKKRDAIYTHRLSHEQEQTVVGAADNYTSLCRTCYNMNVSITPPSRSKRPVLDD</sequence>
<keyword evidence="3" id="KW-0237">DNA synthesis</keyword>
<protein>
    <recommendedName>
        <fullName evidence="2">thymidine kinase</fullName>
        <ecNumber evidence="2">2.7.1.21</ecNumber>
    </recommendedName>
</protein>
<evidence type="ECO:0000256" key="7">
    <source>
        <dbReference type="ARBA" id="ARBA00022840"/>
    </source>
</evidence>
<dbReference type="EC" id="2.7.1.21" evidence="2"/>
<dbReference type="Pfam" id="PF00265">
    <property type="entry name" value="TK"/>
    <property type="match status" value="1"/>
</dbReference>
<name>A0A6C0AKS7_9ZZZZ</name>
<reference evidence="8" key="1">
    <citation type="journal article" date="2020" name="Nature">
        <title>Giant virus diversity and host interactions through global metagenomics.</title>
        <authorList>
            <person name="Schulz F."/>
            <person name="Roux S."/>
            <person name="Paez-Espino D."/>
            <person name="Jungbluth S."/>
            <person name="Walsh D.A."/>
            <person name="Denef V.J."/>
            <person name="McMahon K.D."/>
            <person name="Konstantinidis K.T."/>
            <person name="Eloe-Fadrosh E.A."/>
            <person name="Kyrpides N.C."/>
            <person name="Woyke T."/>
        </authorList>
    </citation>
    <scope>NUCLEOTIDE SEQUENCE</scope>
    <source>
        <strain evidence="9">GVMAG-M-3300024261-37</strain>
        <strain evidence="8">GVMAG-S-1039698-54</strain>
    </source>
</reference>
<evidence type="ECO:0000256" key="3">
    <source>
        <dbReference type="ARBA" id="ARBA00022634"/>
    </source>
</evidence>
<dbReference type="InterPro" id="IPR001267">
    <property type="entry name" value="Thymidine_kinase"/>
</dbReference>
<organism evidence="8">
    <name type="scientific">viral metagenome</name>
    <dbReference type="NCBI Taxonomy" id="1070528"/>
    <lineage>
        <taxon>unclassified sequences</taxon>
        <taxon>metagenomes</taxon>
        <taxon>organismal metagenomes</taxon>
    </lineage>
</organism>
<keyword evidence="4" id="KW-0808">Transferase</keyword>
<comment type="similarity">
    <text evidence="1">Belongs to the thymidine kinase family.</text>
</comment>
<dbReference type="PROSITE" id="PS00603">
    <property type="entry name" value="TK_CELLULAR_TYPE"/>
    <property type="match status" value="1"/>
</dbReference>
<dbReference type="EMBL" id="MN740233">
    <property type="protein sequence ID" value="QHT94996.1"/>
    <property type="molecule type" value="Genomic_DNA"/>
</dbReference>
<dbReference type="GO" id="GO:0004797">
    <property type="term" value="F:thymidine kinase activity"/>
    <property type="evidence" value="ECO:0007669"/>
    <property type="project" value="UniProtKB-EC"/>
</dbReference>
<keyword evidence="5" id="KW-0547">Nucleotide-binding</keyword>
<dbReference type="GO" id="GO:0005524">
    <property type="term" value="F:ATP binding"/>
    <property type="evidence" value="ECO:0007669"/>
    <property type="project" value="UniProtKB-KW"/>
</dbReference>
<keyword evidence="6" id="KW-0418">Kinase</keyword>
<evidence type="ECO:0000313" key="8">
    <source>
        <dbReference type="EMBL" id="QHS80437.1"/>
    </source>
</evidence>
<dbReference type="InterPro" id="IPR027417">
    <property type="entry name" value="P-loop_NTPase"/>
</dbReference>
<dbReference type="SUPFAM" id="SSF52540">
    <property type="entry name" value="P-loop containing nucleoside triphosphate hydrolases"/>
    <property type="match status" value="1"/>
</dbReference>